<dbReference type="InterPro" id="IPR036513">
    <property type="entry name" value="STAS_dom_sf"/>
</dbReference>
<dbReference type="PANTHER" id="PTHR30188">
    <property type="entry name" value="ABC TRANSPORTER PERMEASE PROTEIN-RELATED"/>
    <property type="match status" value="1"/>
</dbReference>
<keyword evidence="3" id="KW-1185">Reference proteome</keyword>
<feature type="transmembrane region" description="Helical" evidence="1">
    <location>
        <begin position="349"/>
        <end position="375"/>
    </location>
</feature>
<evidence type="ECO:0000313" key="2">
    <source>
        <dbReference type="EMBL" id="MCW7551692.1"/>
    </source>
</evidence>
<evidence type="ECO:0000256" key="1">
    <source>
        <dbReference type="SAM" id="Phobius"/>
    </source>
</evidence>
<dbReference type="InterPro" id="IPR030802">
    <property type="entry name" value="Permease_MalE"/>
</dbReference>
<comment type="caution">
    <text evidence="2">The sequence shown here is derived from an EMBL/GenBank/DDBJ whole genome shotgun (WGS) entry which is preliminary data.</text>
</comment>
<keyword evidence="1" id="KW-0472">Membrane</keyword>
<accession>A0ABT3MQP3</accession>
<sequence>MNAPAFLIHDSKKTQRLTGNHYSSSCFELSGDWVHASVQPYKQQLSDVLKQEKIEVIYFSEGKGFRWDSGTMAFILSCQRLCQRYNCTLDVQQLPDDIQSLLKLATSVPPNQESNKKHIDYFQLFRQGLDWIKDWLRFSGEVSLSVQKMIRGRSDARWSDGINFLHQAGPSAVPIVTLLSFLVGMILAYLGTVQLRQFGVEVYVANLVGLGMVREMGALMTGIIMAGRTGASYAAQLGTMQVNEEIDALTTLGIKPVDYLVLPRMLALIVAMPLLTIYSNILGMLGGAMVAISMDITPRMYYFQLSQAFSMADLTTGVFKSIIFGGLIGFAGCHAGLRCGRSSAAVGQATMSAVVTAVVYLVVADAVLNILYFHLGI</sequence>
<name>A0ABT3MQP3_9GAMM</name>
<feature type="transmembrane region" description="Helical" evidence="1">
    <location>
        <begin position="265"/>
        <end position="294"/>
    </location>
</feature>
<feature type="transmembrane region" description="Helical" evidence="1">
    <location>
        <begin position="172"/>
        <end position="190"/>
    </location>
</feature>
<dbReference type="PANTHER" id="PTHR30188:SF3">
    <property type="entry name" value="ABC TRANSPORTER PERMEASE"/>
    <property type="match status" value="1"/>
</dbReference>
<proteinExistence type="predicted"/>
<dbReference type="Proteomes" id="UP001209854">
    <property type="component" value="Unassembled WGS sequence"/>
</dbReference>
<protein>
    <submittedName>
        <fullName evidence="2">ABC transporter permease</fullName>
    </submittedName>
</protein>
<feature type="transmembrane region" description="Helical" evidence="1">
    <location>
        <begin position="314"/>
        <end position="337"/>
    </location>
</feature>
<reference evidence="2 3" key="1">
    <citation type="submission" date="2022-10" db="EMBL/GenBank/DDBJ databases">
        <title>High-quality genome sequences of two octocoral-associated bacteria, Endozoicomonas euniceicola EF212 and Endozoicomonas gorgoniicola PS125.</title>
        <authorList>
            <person name="Chiou Y.-J."/>
            <person name="Chen Y.-H."/>
        </authorList>
    </citation>
    <scope>NUCLEOTIDE SEQUENCE [LARGE SCALE GENOMIC DNA]</scope>
    <source>
        <strain evidence="2 3">PS125</strain>
    </source>
</reference>
<dbReference type="EMBL" id="JAPFCC010000001">
    <property type="protein sequence ID" value="MCW7551692.1"/>
    <property type="molecule type" value="Genomic_DNA"/>
</dbReference>
<evidence type="ECO:0000313" key="3">
    <source>
        <dbReference type="Proteomes" id="UP001209854"/>
    </source>
</evidence>
<keyword evidence="1" id="KW-1133">Transmembrane helix</keyword>
<keyword evidence="1" id="KW-0812">Transmembrane</keyword>
<dbReference type="Pfam" id="PF02405">
    <property type="entry name" value="MlaE"/>
    <property type="match status" value="1"/>
</dbReference>
<organism evidence="2 3">
    <name type="scientific">Endozoicomonas gorgoniicola</name>
    <dbReference type="NCBI Taxonomy" id="1234144"/>
    <lineage>
        <taxon>Bacteria</taxon>
        <taxon>Pseudomonadati</taxon>
        <taxon>Pseudomonadota</taxon>
        <taxon>Gammaproteobacteria</taxon>
        <taxon>Oceanospirillales</taxon>
        <taxon>Endozoicomonadaceae</taxon>
        <taxon>Endozoicomonas</taxon>
    </lineage>
</organism>
<dbReference type="RefSeq" id="WP_262566703.1">
    <property type="nucleotide sequence ID" value="NZ_JAPFCC010000001.1"/>
</dbReference>
<gene>
    <name evidence="2" type="ORF">NX722_03340</name>
</gene>
<dbReference type="SUPFAM" id="SSF52091">
    <property type="entry name" value="SpoIIaa-like"/>
    <property type="match status" value="1"/>
</dbReference>